<dbReference type="Pfam" id="PF01551">
    <property type="entry name" value="Peptidase_M23"/>
    <property type="match status" value="1"/>
</dbReference>
<keyword evidence="4" id="KW-1185">Reference proteome</keyword>
<dbReference type="Proteomes" id="UP000298133">
    <property type="component" value="Unassembled WGS sequence"/>
</dbReference>
<sequence>MLSLCLVGVPLAIGSWIGAQVNESRWENRLTRELAELRQSAADDQRELNRLAASQQRHLHAVSAKLAELRARLLRLDALGEQLLEVGGIAASEFDFSVAPGVGGALLTGQGFNASSTTESLDSQLRALASQLADRTTALTALQGVLAEQQWQRRTTLSGKPVASGWLSSPFGLRTDPFLGDERFHAGVDFAARAGTAVVAVASGVVTYSGPRYGYGTMVEIDHGGGLVTRYAHNQSNLVEVGEPVVKGAAIAKVGSSGRSTGPHVHFELLRDGRAVDPATYLQQTPH</sequence>
<dbReference type="InterPro" id="IPR016047">
    <property type="entry name" value="M23ase_b-sheet_dom"/>
</dbReference>
<keyword evidence="1" id="KW-0175">Coiled coil</keyword>
<reference evidence="3 4" key="1">
    <citation type="submission" date="2019-03" db="EMBL/GenBank/DDBJ databases">
        <title>Draft genome of Gammaproteobacteria bacterium LSUCC0057, a member of the SAR92 clade.</title>
        <authorList>
            <person name="Lanclos V.C."/>
            <person name="Doiron C."/>
            <person name="Henson M.W."/>
            <person name="Thrash J.C."/>
        </authorList>
    </citation>
    <scope>NUCLEOTIDE SEQUENCE [LARGE SCALE GENOMIC DNA]</scope>
    <source>
        <strain evidence="3 4">LSUCC0057</strain>
    </source>
</reference>
<dbReference type="FunFam" id="2.70.70.10:FF:000006">
    <property type="entry name" value="M23 family peptidase"/>
    <property type="match status" value="1"/>
</dbReference>
<dbReference type="SUPFAM" id="SSF51261">
    <property type="entry name" value="Duplicated hybrid motif"/>
    <property type="match status" value="1"/>
</dbReference>
<dbReference type="OrthoDB" id="9805070at2"/>
<dbReference type="Gene3D" id="2.70.70.10">
    <property type="entry name" value="Glucose Permease (Domain IIA)"/>
    <property type="match status" value="1"/>
</dbReference>
<dbReference type="InterPro" id="IPR011055">
    <property type="entry name" value="Dup_hybrid_motif"/>
</dbReference>
<evidence type="ECO:0000313" key="3">
    <source>
        <dbReference type="EMBL" id="TFH69302.1"/>
    </source>
</evidence>
<dbReference type="AlphaFoldDB" id="A0A4Y8ULL7"/>
<organism evidence="3 4">
    <name type="scientific">Gammaproteobacteria bacterium LSUCC0057</name>
    <dbReference type="NCBI Taxonomy" id="2559237"/>
    <lineage>
        <taxon>Bacteria</taxon>
        <taxon>Pseudomonadati</taxon>
        <taxon>Pseudomonadota</taxon>
        <taxon>Gammaproteobacteria</taxon>
        <taxon>Cellvibrionales</taxon>
        <taxon>Porticoccaceae</taxon>
        <taxon>SAR92 clade</taxon>
    </lineage>
</organism>
<comment type="caution">
    <text evidence="3">The sequence shown here is derived from an EMBL/GenBank/DDBJ whole genome shotgun (WGS) entry which is preliminary data.</text>
</comment>
<dbReference type="PANTHER" id="PTHR21666">
    <property type="entry name" value="PEPTIDASE-RELATED"/>
    <property type="match status" value="1"/>
</dbReference>
<dbReference type="PANTHER" id="PTHR21666:SF291">
    <property type="entry name" value="STAGE II SPORULATION PROTEIN Q"/>
    <property type="match status" value="1"/>
</dbReference>
<protein>
    <recommendedName>
        <fullName evidence="2">M23ase beta-sheet core domain-containing protein</fullName>
    </recommendedName>
</protein>
<dbReference type="GO" id="GO:0004222">
    <property type="term" value="F:metalloendopeptidase activity"/>
    <property type="evidence" value="ECO:0007669"/>
    <property type="project" value="TreeGrafter"/>
</dbReference>
<evidence type="ECO:0000259" key="2">
    <source>
        <dbReference type="Pfam" id="PF01551"/>
    </source>
</evidence>
<dbReference type="EMBL" id="SPIA01000001">
    <property type="protein sequence ID" value="TFH69302.1"/>
    <property type="molecule type" value="Genomic_DNA"/>
</dbReference>
<dbReference type="InterPro" id="IPR050570">
    <property type="entry name" value="Cell_wall_metabolism_enzyme"/>
</dbReference>
<gene>
    <name evidence="3" type="ORF">E3W66_00220</name>
</gene>
<accession>A0A4Y8ULL7</accession>
<feature type="coiled-coil region" evidence="1">
    <location>
        <begin position="27"/>
        <end position="54"/>
    </location>
</feature>
<evidence type="ECO:0000256" key="1">
    <source>
        <dbReference type="SAM" id="Coils"/>
    </source>
</evidence>
<evidence type="ECO:0000313" key="4">
    <source>
        <dbReference type="Proteomes" id="UP000298133"/>
    </source>
</evidence>
<dbReference type="CDD" id="cd12797">
    <property type="entry name" value="M23_peptidase"/>
    <property type="match status" value="1"/>
</dbReference>
<name>A0A4Y8ULL7_9GAMM</name>
<feature type="domain" description="M23ase beta-sheet core" evidence="2">
    <location>
        <begin position="183"/>
        <end position="278"/>
    </location>
</feature>
<proteinExistence type="predicted"/>